<dbReference type="Proteomes" id="UP000295705">
    <property type="component" value="Unassembled WGS sequence"/>
</dbReference>
<dbReference type="PANTHER" id="PTHR43163">
    <property type="entry name" value="DIPEPTIDE TRANSPORT SYSTEM PERMEASE PROTEIN DPPB-RELATED"/>
    <property type="match status" value="1"/>
</dbReference>
<dbReference type="AlphaFoldDB" id="A0A4R6V9X9"/>
<dbReference type="OrthoDB" id="9778910at2"/>
<feature type="transmembrane region" description="Helical" evidence="7">
    <location>
        <begin position="275"/>
        <end position="301"/>
    </location>
</feature>
<keyword evidence="4 7" id="KW-0812">Transmembrane</keyword>
<accession>A0A4R6V9X9</accession>
<dbReference type="InterPro" id="IPR000515">
    <property type="entry name" value="MetI-like"/>
</dbReference>
<evidence type="ECO:0000256" key="7">
    <source>
        <dbReference type="RuleBase" id="RU363032"/>
    </source>
</evidence>
<evidence type="ECO:0000256" key="2">
    <source>
        <dbReference type="ARBA" id="ARBA00022448"/>
    </source>
</evidence>
<keyword evidence="5 7" id="KW-1133">Transmembrane helix</keyword>
<gene>
    <name evidence="9" type="ORF">EV188_104175</name>
</gene>
<feature type="transmembrane region" description="Helical" evidence="7">
    <location>
        <begin position="97"/>
        <end position="119"/>
    </location>
</feature>
<dbReference type="Pfam" id="PF19300">
    <property type="entry name" value="BPD_transp_1_N"/>
    <property type="match status" value="1"/>
</dbReference>
<feature type="transmembrane region" description="Helical" evidence="7">
    <location>
        <begin position="12"/>
        <end position="30"/>
    </location>
</feature>
<feature type="transmembrane region" description="Helical" evidence="7">
    <location>
        <begin position="171"/>
        <end position="191"/>
    </location>
</feature>
<keyword evidence="6 7" id="KW-0472">Membrane</keyword>
<feature type="transmembrane region" description="Helical" evidence="7">
    <location>
        <begin position="233"/>
        <end position="255"/>
    </location>
</feature>
<evidence type="ECO:0000256" key="4">
    <source>
        <dbReference type="ARBA" id="ARBA00022692"/>
    </source>
</evidence>
<dbReference type="Gene3D" id="1.10.3720.10">
    <property type="entry name" value="MetI-like"/>
    <property type="match status" value="1"/>
</dbReference>
<evidence type="ECO:0000256" key="3">
    <source>
        <dbReference type="ARBA" id="ARBA00022475"/>
    </source>
</evidence>
<proteinExistence type="inferred from homology"/>
<keyword evidence="2 7" id="KW-0813">Transport</keyword>
<dbReference type="PROSITE" id="PS50928">
    <property type="entry name" value="ABC_TM1"/>
    <property type="match status" value="1"/>
</dbReference>
<keyword evidence="3" id="KW-1003">Cell membrane</keyword>
<evidence type="ECO:0000259" key="8">
    <source>
        <dbReference type="PROSITE" id="PS50928"/>
    </source>
</evidence>
<dbReference type="PANTHER" id="PTHR43163:SF7">
    <property type="entry name" value="DIPEPTIDE-TRANSPORT INTEGRAL MEMBRANE PROTEIN ABC TRANSPORTER DPPB-RELATED"/>
    <property type="match status" value="1"/>
</dbReference>
<dbReference type="Pfam" id="PF00528">
    <property type="entry name" value="BPD_transp_1"/>
    <property type="match status" value="1"/>
</dbReference>
<dbReference type="GO" id="GO:0055085">
    <property type="term" value="P:transmembrane transport"/>
    <property type="evidence" value="ECO:0007669"/>
    <property type="project" value="InterPro"/>
</dbReference>
<comment type="similarity">
    <text evidence="7">Belongs to the binding-protein-dependent transport system permease family.</text>
</comment>
<sequence length="308" mass="33183">MGRYTLRRLLQLIPVFLGTTFIVYALVWGLRDDPFAGKCGQRECSPAFKAAITERYNLDDPLIVQYLKYLGNVLTGDFGQTFSGTEVSTLIADAYPITVKLALIALVIEAVIGIIAGVVSGLRGRGFVDSLVLVSTLFLIALPVFVTGLVLRQVLGVELGIIRTSVSGDPSIGELIVPGFVLASLSMAYVARLTRTSLMENTRADFVRTAVAKGLPRRRVVGVHMLRNSLIPVVTFLGTDIGALMGGAIVTEGVFNIRGIGGLVYRGLQQQDTATVVGIVALLVIVYLIANLVVDLLYAVLDPRIRYD</sequence>
<reference evidence="9 10" key="1">
    <citation type="submission" date="2019-03" db="EMBL/GenBank/DDBJ databases">
        <title>Genomic Encyclopedia of Type Strains, Phase IV (KMG-IV): sequencing the most valuable type-strain genomes for metagenomic binning, comparative biology and taxonomic classification.</title>
        <authorList>
            <person name="Goeker M."/>
        </authorList>
    </citation>
    <scope>NUCLEOTIDE SEQUENCE [LARGE SCALE GENOMIC DNA]</scope>
    <source>
        <strain evidence="9 10">DSM 45775</strain>
    </source>
</reference>
<dbReference type="InterPro" id="IPR035906">
    <property type="entry name" value="MetI-like_sf"/>
</dbReference>
<comment type="subcellular location">
    <subcellularLocation>
        <location evidence="1 7">Cell membrane</location>
        <topology evidence="1 7">Multi-pass membrane protein</topology>
    </subcellularLocation>
</comment>
<keyword evidence="10" id="KW-1185">Reference proteome</keyword>
<dbReference type="EMBL" id="SNYO01000004">
    <property type="protein sequence ID" value="TDQ58435.1"/>
    <property type="molecule type" value="Genomic_DNA"/>
</dbReference>
<feature type="transmembrane region" description="Helical" evidence="7">
    <location>
        <begin position="131"/>
        <end position="151"/>
    </location>
</feature>
<evidence type="ECO:0000256" key="1">
    <source>
        <dbReference type="ARBA" id="ARBA00004651"/>
    </source>
</evidence>
<evidence type="ECO:0000256" key="5">
    <source>
        <dbReference type="ARBA" id="ARBA00022989"/>
    </source>
</evidence>
<feature type="domain" description="ABC transmembrane type-1" evidence="8">
    <location>
        <begin position="95"/>
        <end position="298"/>
    </location>
</feature>
<dbReference type="InterPro" id="IPR045621">
    <property type="entry name" value="BPD_transp_1_N"/>
</dbReference>
<dbReference type="GO" id="GO:0005886">
    <property type="term" value="C:plasma membrane"/>
    <property type="evidence" value="ECO:0007669"/>
    <property type="project" value="UniProtKB-SubCell"/>
</dbReference>
<evidence type="ECO:0000313" key="9">
    <source>
        <dbReference type="EMBL" id="TDQ58435.1"/>
    </source>
</evidence>
<dbReference type="CDD" id="cd06261">
    <property type="entry name" value="TM_PBP2"/>
    <property type="match status" value="1"/>
</dbReference>
<evidence type="ECO:0000313" key="10">
    <source>
        <dbReference type="Proteomes" id="UP000295705"/>
    </source>
</evidence>
<protein>
    <submittedName>
        <fullName evidence="9">Oligopeptide transport system permease protein</fullName>
    </submittedName>
</protein>
<dbReference type="RefSeq" id="WP_133827285.1">
    <property type="nucleotide sequence ID" value="NZ_BAABHR010000014.1"/>
</dbReference>
<dbReference type="SUPFAM" id="SSF161098">
    <property type="entry name" value="MetI-like"/>
    <property type="match status" value="1"/>
</dbReference>
<evidence type="ECO:0000256" key="6">
    <source>
        <dbReference type="ARBA" id="ARBA00023136"/>
    </source>
</evidence>
<organism evidence="9 10">
    <name type="scientific">Actinomycetospora succinea</name>
    <dbReference type="NCBI Taxonomy" id="663603"/>
    <lineage>
        <taxon>Bacteria</taxon>
        <taxon>Bacillati</taxon>
        <taxon>Actinomycetota</taxon>
        <taxon>Actinomycetes</taxon>
        <taxon>Pseudonocardiales</taxon>
        <taxon>Pseudonocardiaceae</taxon>
        <taxon>Actinomycetospora</taxon>
    </lineage>
</organism>
<comment type="caution">
    <text evidence="9">The sequence shown here is derived from an EMBL/GenBank/DDBJ whole genome shotgun (WGS) entry which is preliminary data.</text>
</comment>
<name>A0A4R6V9X9_9PSEU</name>